<dbReference type="PANTHER" id="PTHR31531:SF2">
    <property type="entry name" value="E3 UBIQUITIN-PROTEIN LIGASE E3D"/>
    <property type="match status" value="1"/>
</dbReference>
<feature type="region of interest" description="Disordered" evidence="1">
    <location>
        <begin position="213"/>
        <end position="235"/>
    </location>
</feature>
<dbReference type="Proteomes" id="UP000054771">
    <property type="component" value="Unassembled WGS sequence"/>
</dbReference>
<feature type="compositionally biased region" description="Basic and acidic residues" evidence="1">
    <location>
        <begin position="213"/>
        <end position="223"/>
    </location>
</feature>
<dbReference type="GO" id="GO:0006513">
    <property type="term" value="P:protein monoubiquitination"/>
    <property type="evidence" value="ECO:0007669"/>
    <property type="project" value="TreeGrafter"/>
</dbReference>
<evidence type="ECO:0008006" key="4">
    <source>
        <dbReference type="Google" id="ProtNLM"/>
    </source>
</evidence>
<dbReference type="Pfam" id="PF09814">
    <property type="entry name" value="HECT_2"/>
    <property type="match status" value="1"/>
</dbReference>
<proteinExistence type="predicted"/>
<dbReference type="GO" id="GO:0005634">
    <property type="term" value="C:nucleus"/>
    <property type="evidence" value="ECO:0007669"/>
    <property type="project" value="TreeGrafter"/>
</dbReference>
<dbReference type="GO" id="GO:0000209">
    <property type="term" value="P:protein polyubiquitination"/>
    <property type="evidence" value="ECO:0007669"/>
    <property type="project" value="TreeGrafter"/>
</dbReference>
<dbReference type="STRING" id="454130.A0A0U5G6C9"/>
<dbReference type="GO" id="GO:0005829">
    <property type="term" value="C:cytosol"/>
    <property type="evidence" value="ECO:0007669"/>
    <property type="project" value="TreeGrafter"/>
</dbReference>
<dbReference type="GO" id="GO:0031624">
    <property type="term" value="F:ubiquitin conjugating enzyme binding"/>
    <property type="evidence" value="ECO:0007669"/>
    <property type="project" value="TreeGrafter"/>
</dbReference>
<dbReference type="GO" id="GO:0000151">
    <property type="term" value="C:ubiquitin ligase complex"/>
    <property type="evidence" value="ECO:0007669"/>
    <property type="project" value="TreeGrafter"/>
</dbReference>
<dbReference type="GO" id="GO:0030332">
    <property type="term" value="F:cyclin binding"/>
    <property type="evidence" value="ECO:0007669"/>
    <property type="project" value="TreeGrafter"/>
</dbReference>
<dbReference type="GO" id="GO:0043161">
    <property type="term" value="P:proteasome-mediated ubiquitin-dependent protein catabolic process"/>
    <property type="evidence" value="ECO:0007669"/>
    <property type="project" value="TreeGrafter"/>
</dbReference>
<evidence type="ECO:0000313" key="3">
    <source>
        <dbReference type="Proteomes" id="UP000054771"/>
    </source>
</evidence>
<name>A0A0U5G6C9_ASPCI</name>
<organism evidence="2 3">
    <name type="scientific">Aspergillus calidoustus</name>
    <dbReference type="NCBI Taxonomy" id="454130"/>
    <lineage>
        <taxon>Eukaryota</taxon>
        <taxon>Fungi</taxon>
        <taxon>Dikarya</taxon>
        <taxon>Ascomycota</taxon>
        <taxon>Pezizomycotina</taxon>
        <taxon>Eurotiomycetes</taxon>
        <taxon>Eurotiomycetidae</taxon>
        <taxon>Eurotiales</taxon>
        <taxon>Aspergillaceae</taxon>
        <taxon>Aspergillus</taxon>
        <taxon>Aspergillus subgen. Nidulantes</taxon>
    </lineage>
</organism>
<accession>A0A0U5G6C9</accession>
<dbReference type="PANTHER" id="PTHR31531">
    <property type="entry name" value="E3 UBIQUITIN-PROTEIN LIGASE E3D FAMILY MEMBER"/>
    <property type="match status" value="1"/>
</dbReference>
<dbReference type="AlphaFoldDB" id="A0A0U5G6C9"/>
<evidence type="ECO:0000256" key="1">
    <source>
        <dbReference type="SAM" id="MobiDB-lite"/>
    </source>
</evidence>
<protein>
    <recommendedName>
        <fullName evidence="4">Ubiquitin-conjugating enzyme E2-binding protein</fullName>
    </recommendedName>
</protein>
<evidence type="ECO:0000313" key="2">
    <source>
        <dbReference type="EMBL" id="CEL07270.1"/>
    </source>
</evidence>
<dbReference type="InterPro" id="IPR019193">
    <property type="entry name" value="UBQ-conj_enz_E2-bd_prot"/>
</dbReference>
<dbReference type="GO" id="GO:0061630">
    <property type="term" value="F:ubiquitin protein ligase activity"/>
    <property type="evidence" value="ECO:0007669"/>
    <property type="project" value="TreeGrafter"/>
</dbReference>
<dbReference type="EMBL" id="CDMC01000009">
    <property type="protein sequence ID" value="CEL07270.1"/>
    <property type="molecule type" value="Genomic_DNA"/>
</dbReference>
<dbReference type="OMA" id="QAMKVFY"/>
<keyword evidence="3" id="KW-1185">Reference proteome</keyword>
<gene>
    <name evidence="2" type="ORF">ASPCAL10433</name>
</gene>
<reference evidence="3" key="1">
    <citation type="journal article" date="2016" name="Genome Announc.">
        <title>Draft genome sequences of fungus Aspergillus calidoustus.</title>
        <authorList>
            <person name="Horn F."/>
            <person name="Linde J."/>
            <person name="Mattern D.J."/>
            <person name="Walther G."/>
            <person name="Guthke R."/>
            <person name="Scherlach K."/>
            <person name="Martin K."/>
            <person name="Brakhage A.A."/>
            <person name="Petzke L."/>
            <person name="Valiante V."/>
        </authorList>
    </citation>
    <scope>NUCLEOTIDE SEQUENCE [LARGE SCALE GENOMIC DNA]</scope>
    <source>
        <strain evidence="3">SF006504</strain>
    </source>
</reference>
<sequence length="464" mass="50885">MLSPTAEPESFKSNPEPSLALHAEYLPNIRQVSLQISVEAPTNADAELEISLSESGKSVSVSLPGYDDGAGGLSETLKLPVKVGQGAKRVLNAHTNGRLNGHTTTALNANNFVDNGSLRIREFSYRMPVDEEDVQRSALDEVMDAFVPWAAGDMDPYTKLRCRKCESVLLDVPELGTAVASPTGESQSAGWTWKDLPSGNWAEMMDFWHCHKPDEHEHDDDAAAKQSAENENSKVKGYGASNQVLASSGTVLVDVATFLVSDRDCKGLKKKVSEEQMEKSSSSGEELLCEGCGTLIGVEDAIAQGWRLFKTSLSAGFPVAEGPSEIKWESHSPDLVVAAQLLELIERESARRFIIHCGKKDGLLLWVFNPDMRYSSTGTGYSITPQRAIKAFFQTTDNVDDLLHPEPGKASSLSLEELRLPPDTFTAFFHALENSNSRLPQSARKFQRDWSVGILHRHERVKPT</sequence>
<dbReference type="OrthoDB" id="386949at2759"/>
<dbReference type="GO" id="GO:0051865">
    <property type="term" value="P:protein autoubiquitination"/>
    <property type="evidence" value="ECO:0007669"/>
    <property type="project" value="TreeGrafter"/>
</dbReference>